<dbReference type="AlphaFoldDB" id="A0A9W6PEL9"/>
<comment type="caution">
    <text evidence="1">The sequence shown here is derived from an EMBL/GenBank/DDBJ whole genome shotgun (WGS) entry which is preliminary data.</text>
</comment>
<protein>
    <submittedName>
        <fullName evidence="1">Uncharacterized protein</fullName>
    </submittedName>
</protein>
<dbReference type="RefSeq" id="WP_033254811.1">
    <property type="nucleotide sequence ID" value="NZ_BSRX01000007.1"/>
</dbReference>
<gene>
    <name evidence="1" type="ORF">Kpho01_15230</name>
</gene>
<accession>A0A9W6PEL9</accession>
<dbReference type="InterPro" id="IPR045732">
    <property type="entry name" value="DUF6086"/>
</dbReference>
<proteinExistence type="predicted"/>
<evidence type="ECO:0000313" key="2">
    <source>
        <dbReference type="Proteomes" id="UP001165143"/>
    </source>
</evidence>
<evidence type="ECO:0000313" key="1">
    <source>
        <dbReference type="EMBL" id="GLW53512.1"/>
    </source>
</evidence>
<name>A0A9W6PEL9_9ACTN</name>
<dbReference type="Pfam" id="PF19564">
    <property type="entry name" value="DUF6086"/>
    <property type="match status" value="1"/>
</dbReference>
<dbReference type="EMBL" id="BSRX01000007">
    <property type="protein sequence ID" value="GLW53512.1"/>
    <property type="molecule type" value="Genomic_DNA"/>
</dbReference>
<dbReference type="Proteomes" id="UP001165143">
    <property type="component" value="Unassembled WGS sequence"/>
</dbReference>
<sequence length="120" mass="13105">MGHPFQTADGSKILWYPALRVGQLYAAFAAEAGTLMGVPTGLTDNERLGGTDVDVAVFQQFTQALYDRHRRSNHFVLHGLLRGVLLPSIVMLENGGGSITRTLQGEAGLFDDHDTYKRGM</sequence>
<organism evidence="1 2">
    <name type="scientific">Kitasatospora phosalacinea</name>
    <dbReference type="NCBI Taxonomy" id="2065"/>
    <lineage>
        <taxon>Bacteria</taxon>
        <taxon>Bacillati</taxon>
        <taxon>Actinomycetota</taxon>
        <taxon>Actinomycetes</taxon>
        <taxon>Kitasatosporales</taxon>
        <taxon>Streptomycetaceae</taxon>
        <taxon>Kitasatospora</taxon>
    </lineage>
</organism>
<reference evidence="1" key="1">
    <citation type="submission" date="2023-02" db="EMBL/GenBank/DDBJ databases">
        <title>Kitasatospora phosalacinea NBRC 14362.</title>
        <authorList>
            <person name="Ichikawa N."/>
            <person name="Sato H."/>
            <person name="Tonouchi N."/>
        </authorList>
    </citation>
    <scope>NUCLEOTIDE SEQUENCE</scope>
    <source>
        <strain evidence="1">NBRC 14362</strain>
    </source>
</reference>